<proteinExistence type="predicted"/>
<dbReference type="PROSITE" id="PS50110">
    <property type="entry name" value="RESPONSE_REGULATORY"/>
    <property type="match status" value="1"/>
</dbReference>
<dbReference type="AlphaFoldDB" id="A0A5C5WIB7"/>
<dbReference type="SMART" id="SM00448">
    <property type="entry name" value="REC"/>
    <property type="match status" value="1"/>
</dbReference>
<comment type="caution">
    <text evidence="4">The sequence shown here is derived from an EMBL/GenBank/DDBJ whole genome shotgun (WGS) entry which is preliminary data.</text>
</comment>
<dbReference type="InterPro" id="IPR011006">
    <property type="entry name" value="CheY-like_superfamily"/>
</dbReference>
<dbReference type="GO" id="GO:0000160">
    <property type="term" value="P:phosphorelay signal transduction system"/>
    <property type="evidence" value="ECO:0007669"/>
    <property type="project" value="InterPro"/>
</dbReference>
<evidence type="ECO:0000256" key="1">
    <source>
        <dbReference type="PROSITE-ProRule" id="PRU00169"/>
    </source>
</evidence>
<evidence type="ECO:0000313" key="5">
    <source>
        <dbReference type="Proteomes" id="UP000316598"/>
    </source>
</evidence>
<dbReference type="RefSeq" id="WP_146515773.1">
    <property type="nucleotide sequence ID" value="NZ_SJPI01000002.1"/>
</dbReference>
<feature type="region of interest" description="Disordered" evidence="2">
    <location>
        <begin position="378"/>
        <end position="433"/>
    </location>
</feature>
<keyword evidence="5" id="KW-1185">Reference proteome</keyword>
<dbReference type="Pfam" id="PF13487">
    <property type="entry name" value="HD_5"/>
    <property type="match status" value="1"/>
</dbReference>
<sequence length="433" mass="46766">MSSKVLLVDDEPNVLKGYQRHLRKSHDIELAVGGDEAIEAIRTQGPFAVVVSDMQMPEMSGVELLSKVRDINEHTVRIMLTGNADQKTAVDAVNEGNIFRFLNKPCSPEKLAQAIDAGLDHYRLVTAEAELLNKTLAGSVRMLTQVLSLAMPEAFGMTQESRRLARAVAERMSQVGCVDLAAVEIGPMWQVEMASMLMRVGCVSLPTDVLRKYLTDQALSADEAKLVKETPQLGYNLVSAIPRLQPVAELIRAQNDPAVDETPIVARILKVIGDYQRFQAASSPFAALQRLAGSTRYDSRVVDALAEIISDSCEIRDVEIFGLKEGMILESNVEDVMGRVLIATGAEVHDAMIQKLALLKRSAAGVREPIRVRVVVSTQSPDHAESGAEQVDPGQAKAGVATVADTKAVNSKREPSDDSSGSAPTTKTLLASA</sequence>
<protein>
    <submittedName>
        <fullName evidence="4">Hydrogenase transcriptional regulatory protein hupR1</fullName>
    </submittedName>
</protein>
<dbReference type="Pfam" id="PF00072">
    <property type="entry name" value="Response_reg"/>
    <property type="match status" value="1"/>
</dbReference>
<dbReference type="Proteomes" id="UP000316598">
    <property type="component" value="Unassembled WGS sequence"/>
</dbReference>
<evidence type="ECO:0000256" key="2">
    <source>
        <dbReference type="SAM" id="MobiDB-lite"/>
    </source>
</evidence>
<feature type="domain" description="Response regulatory" evidence="3">
    <location>
        <begin position="4"/>
        <end position="119"/>
    </location>
</feature>
<accession>A0A5C5WIB7</accession>
<evidence type="ECO:0000313" key="4">
    <source>
        <dbReference type="EMBL" id="TWT50564.1"/>
    </source>
</evidence>
<gene>
    <name evidence="4" type="primary">hupR1_3</name>
    <name evidence="4" type="ORF">Pla22_33070</name>
</gene>
<dbReference type="SUPFAM" id="SSF52172">
    <property type="entry name" value="CheY-like"/>
    <property type="match status" value="1"/>
</dbReference>
<feature type="modified residue" description="4-aspartylphosphate" evidence="1">
    <location>
        <position position="53"/>
    </location>
</feature>
<name>A0A5C5WIB7_9BACT</name>
<dbReference type="CDD" id="cd17569">
    <property type="entry name" value="REC_HupR-like"/>
    <property type="match status" value="1"/>
</dbReference>
<feature type="compositionally biased region" description="Polar residues" evidence="2">
    <location>
        <begin position="418"/>
        <end position="433"/>
    </location>
</feature>
<dbReference type="PANTHER" id="PTHR45228">
    <property type="entry name" value="CYCLIC DI-GMP PHOSPHODIESTERASE TM_0186-RELATED"/>
    <property type="match status" value="1"/>
</dbReference>
<dbReference type="OrthoDB" id="9802066at2"/>
<organism evidence="4 5">
    <name type="scientific">Rubripirellula amarantea</name>
    <dbReference type="NCBI Taxonomy" id="2527999"/>
    <lineage>
        <taxon>Bacteria</taxon>
        <taxon>Pseudomonadati</taxon>
        <taxon>Planctomycetota</taxon>
        <taxon>Planctomycetia</taxon>
        <taxon>Pirellulales</taxon>
        <taxon>Pirellulaceae</taxon>
        <taxon>Rubripirellula</taxon>
    </lineage>
</organism>
<reference evidence="4 5" key="1">
    <citation type="submission" date="2019-02" db="EMBL/GenBank/DDBJ databases">
        <title>Deep-cultivation of Planctomycetes and their phenomic and genomic characterization uncovers novel biology.</title>
        <authorList>
            <person name="Wiegand S."/>
            <person name="Jogler M."/>
            <person name="Boedeker C."/>
            <person name="Pinto D."/>
            <person name="Vollmers J."/>
            <person name="Rivas-Marin E."/>
            <person name="Kohn T."/>
            <person name="Peeters S.H."/>
            <person name="Heuer A."/>
            <person name="Rast P."/>
            <person name="Oberbeckmann S."/>
            <person name="Bunk B."/>
            <person name="Jeske O."/>
            <person name="Meyerdierks A."/>
            <person name="Storesund J.E."/>
            <person name="Kallscheuer N."/>
            <person name="Luecker S."/>
            <person name="Lage O.M."/>
            <person name="Pohl T."/>
            <person name="Merkel B.J."/>
            <person name="Hornburger P."/>
            <person name="Mueller R.-W."/>
            <person name="Bruemmer F."/>
            <person name="Labrenz M."/>
            <person name="Spormann A.M."/>
            <person name="Op Den Camp H."/>
            <person name="Overmann J."/>
            <person name="Amann R."/>
            <person name="Jetten M.S.M."/>
            <person name="Mascher T."/>
            <person name="Medema M.H."/>
            <person name="Devos D.P."/>
            <person name="Kaster A.-K."/>
            <person name="Ovreas L."/>
            <person name="Rohde M."/>
            <person name="Galperin M.Y."/>
            <person name="Jogler C."/>
        </authorList>
    </citation>
    <scope>NUCLEOTIDE SEQUENCE [LARGE SCALE GENOMIC DNA]</scope>
    <source>
        <strain evidence="4 5">Pla22</strain>
    </source>
</reference>
<keyword evidence="1" id="KW-0597">Phosphoprotein</keyword>
<dbReference type="PANTHER" id="PTHR45228:SF8">
    <property type="entry name" value="TWO-COMPONENT RESPONSE REGULATOR-RELATED"/>
    <property type="match status" value="1"/>
</dbReference>
<evidence type="ECO:0000259" key="3">
    <source>
        <dbReference type="PROSITE" id="PS50110"/>
    </source>
</evidence>
<dbReference type="Gene3D" id="3.40.50.2300">
    <property type="match status" value="1"/>
</dbReference>
<dbReference type="InterPro" id="IPR052020">
    <property type="entry name" value="Cyclic_di-GMP/3'3'-cGAMP_PDE"/>
</dbReference>
<dbReference type="EMBL" id="SJPI01000002">
    <property type="protein sequence ID" value="TWT50564.1"/>
    <property type="molecule type" value="Genomic_DNA"/>
</dbReference>
<dbReference type="Gene3D" id="1.10.3210.10">
    <property type="entry name" value="Hypothetical protein af1432"/>
    <property type="match status" value="1"/>
</dbReference>
<dbReference type="InterPro" id="IPR001789">
    <property type="entry name" value="Sig_transdc_resp-reg_receiver"/>
</dbReference>